<dbReference type="RefSeq" id="XP_018997802.1">
    <property type="nucleotide sequence ID" value="XM_019133097.1"/>
</dbReference>
<protein>
    <submittedName>
        <fullName evidence="2">Uncharacterized protein</fullName>
    </submittedName>
</protein>
<dbReference type="Proteomes" id="UP000094065">
    <property type="component" value="Unassembled WGS sequence"/>
</dbReference>
<reference evidence="2 3" key="1">
    <citation type="submission" date="2016-06" db="EMBL/GenBank/DDBJ databases">
        <title>Evolution of pathogenesis and genome organization in the Tremellales.</title>
        <authorList>
            <person name="Cuomo C."/>
            <person name="Litvintseva A."/>
            <person name="Heitman J."/>
            <person name="Chen Y."/>
            <person name="Sun S."/>
            <person name="Springer D."/>
            <person name="Dromer F."/>
            <person name="Young S."/>
            <person name="Zeng Q."/>
            <person name="Chapman S."/>
            <person name="Gujja S."/>
            <person name="Saif S."/>
            <person name="Birren B."/>
        </authorList>
    </citation>
    <scope>NUCLEOTIDE SEQUENCE [LARGE SCALE GENOMIC DNA]</scope>
    <source>
        <strain evidence="2 3">CBS 6039</strain>
    </source>
</reference>
<sequence length="166" mass="18134">MTDKSYGAVFSAVSRIRERVSACEDPQLISAYNNLSASLRDLEDDLGEEREARDGLAEAHAKSAAASYKGWRLTRAGLDVERGTQSLDDARSYAKLYKDDLSSSRASSRQQAPWEELLLSVNNQSTSNIIRQAYRSANPDDDETTPASRWVDAGVDSASLVSLKGA</sequence>
<evidence type="ECO:0000313" key="2">
    <source>
        <dbReference type="EMBL" id="ODN83999.1"/>
    </source>
</evidence>
<accession>A0A1E3I5W9</accession>
<dbReference type="GeneID" id="30151343"/>
<dbReference type="AlphaFoldDB" id="A0A1E3I5W9"/>
<feature type="coiled-coil region" evidence="1">
    <location>
        <begin position="32"/>
        <end position="59"/>
    </location>
</feature>
<gene>
    <name evidence="2" type="ORF">L202_00034</name>
</gene>
<evidence type="ECO:0000313" key="3">
    <source>
        <dbReference type="Proteomes" id="UP000094065"/>
    </source>
</evidence>
<organism evidence="2 3">
    <name type="scientific">Cryptococcus amylolentus CBS 6039</name>
    <dbReference type="NCBI Taxonomy" id="1295533"/>
    <lineage>
        <taxon>Eukaryota</taxon>
        <taxon>Fungi</taxon>
        <taxon>Dikarya</taxon>
        <taxon>Basidiomycota</taxon>
        <taxon>Agaricomycotina</taxon>
        <taxon>Tremellomycetes</taxon>
        <taxon>Tremellales</taxon>
        <taxon>Cryptococcaceae</taxon>
        <taxon>Cryptococcus</taxon>
    </lineage>
</organism>
<keyword evidence="3" id="KW-1185">Reference proteome</keyword>
<evidence type="ECO:0000256" key="1">
    <source>
        <dbReference type="SAM" id="Coils"/>
    </source>
</evidence>
<proteinExistence type="predicted"/>
<comment type="caution">
    <text evidence="2">The sequence shown here is derived from an EMBL/GenBank/DDBJ whole genome shotgun (WGS) entry which is preliminary data.</text>
</comment>
<name>A0A1E3I5W9_9TREE</name>
<dbReference type="EMBL" id="AWGJ01000001">
    <property type="protein sequence ID" value="ODN83999.1"/>
    <property type="molecule type" value="Genomic_DNA"/>
</dbReference>
<keyword evidence="1" id="KW-0175">Coiled coil</keyword>